<evidence type="ECO:0000313" key="2">
    <source>
        <dbReference type="Proteomes" id="UP000501812"/>
    </source>
</evidence>
<dbReference type="RefSeq" id="WP_169452551.1">
    <property type="nucleotide sequence ID" value="NZ_CP051774.1"/>
</dbReference>
<dbReference type="EMBL" id="CP051774">
    <property type="protein sequence ID" value="QJE94330.1"/>
    <property type="molecule type" value="Genomic_DNA"/>
</dbReference>
<dbReference type="AlphaFoldDB" id="A0A858RDE2"/>
<dbReference type="KEGG" id="luo:HHL09_00525"/>
<name>A0A858RDE2_9BACT</name>
<protein>
    <submittedName>
        <fullName evidence="1">Uncharacterized protein</fullName>
    </submittedName>
</protein>
<keyword evidence="2" id="KW-1185">Reference proteome</keyword>
<reference evidence="1 2" key="1">
    <citation type="submission" date="2020-04" db="EMBL/GenBank/DDBJ databases">
        <title>Luteolibacter sp. G-1-1-1 isolated from soil.</title>
        <authorList>
            <person name="Dahal R.H."/>
        </authorList>
    </citation>
    <scope>NUCLEOTIDE SEQUENCE [LARGE SCALE GENOMIC DNA]</scope>
    <source>
        <strain evidence="1 2">G-1-1-1</strain>
    </source>
</reference>
<dbReference type="Proteomes" id="UP000501812">
    <property type="component" value="Chromosome"/>
</dbReference>
<accession>A0A858RDE2</accession>
<gene>
    <name evidence="1" type="ORF">HHL09_00525</name>
</gene>
<organism evidence="1 2">
    <name type="scientific">Luteolibacter luteus</name>
    <dbReference type="NCBI Taxonomy" id="2728835"/>
    <lineage>
        <taxon>Bacteria</taxon>
        <taxon>Pseudomonadati</taxon>
        <taxon>Verrucomicrobiota</taxon>
        <taxon>Verrucomicrobiia</taxon>
        <taxon>Verrucomicrobiales</taxon>
        <taxon>Verrucomicrobiaceae</taxon>
        <taxon>Luteolibacter</taxon>
    </lineage>
</organism>
<evidence type="ECO:0000313" key="1">
    <source>
        <dbReference type="EMBL" id="QJE94330.1"/>
    </source>
</evidence>
<sequence>MNARIIKTLGAVLLLGGSAAKGDLQIHDNFEYPDGDLAGGAGSGWTTSWAGTNPVVVTPGSLTFSDEIGNTLVTSGSALNTADGTAVTTISSRETGDRDGEAWISVLVQPQNAATDFVGVSFYDNGLTNAEARFAIEHANGKDLRLTRRGGGTINSPSFPTTLGKTVLAVIHLVPDGGGGDPAQDRIDVFFNPPLDAEPVAPHASLNIDGLQFDRVRIAGQNGRACLVDELRVGSSYADVMPYVPAANPDHDGDGLTDAQEEELGLDPYASDARFIAAVRANAALFGLRSPDEIYDVKLRRPVVSVSGTSVEYSFDLIRPDGFVLESVQEPIATPPSSLFLRLHLDTP</sequence>
<proteinExistence type="predicted"/>